<accession>A0AAV6FWA1</accession>
<dbReference type="PANTHER" id="PTHR16181">
    <property type="entry name" value="PROTEIN FAM83A-RELATED"/>
    <property type="match status" value="1"/>
</dbReference>
<name>A0AAV6FWA1_9TELE</name>
<feature type="region of interest" description="Disordered" evidence="4">
    <location>
        <begin position="750"/>
        <end position="774"/>
    </location>
</feature>
<feature type="compositionally biased region" description="Basic and acidic residues" evidence="4">
    <location>
        <begin position="670"/>
        <end position="679"/>
    </location>
</feature>
<dbReference type="AlphaFoldDB" id="A0AAV6FWA1"/>
<feature type="compositionally biased region" description="Basic and acidic residues" evidence="4">
    <location>
        <begin position="619"/>
        <end position="629"/>
    </location>
</feature>
<keyword evidence="3" id="KW-0963">Cytoplasm</keyword>
<feature type="compositionally biased region" description="Polar residues" evidence="4">
    <location>
        <begin position="685"/>
        <end position="705"/>
    </location>
</feature>
<dbReference type="GO" id="GO:0005737">
    <property type="term" value="C:cytoplasm"/>
    <property type="evidence" value="ECO:0007669"/>
    <property type="project" value="UniProtKB-SubCell"/>
</dbReference>
<dbReference type="PANTHER" id="PTHR16181:SF29">
    <property type="entry name" value="PROTEIN FAM83A-RELATED"/>
    <property type="match status" value="1"/>
</dbReference>
<dbReference type="FunFam" id="3.30.870.10:FF:000004">
    <property type="entry name" value="protein FAM83H isoform X2"/>
    <property type="match status" value="1"/>
</dbReference>
<evidence type="ECO:0000256" key="1">
    <source>
        <dbReference type="ARBA" id="ARBA00004496"/>
    </source>
</evidence>
<feature type="compositionally biased region" description="Polar residues" evidence="4">
    <location>
        <begin position="87"/>
        <end position="97"/>
    </location>
</feature>
<dbReference type="GO" id="GO:0019901">
    <property type="term" value="F:protein kinase binding"/>
    <property type="evidence" value="ECO:0007669"/>
    <property type="project" value="TreeGrafter"/>
</dbReference>
<reference evidence="6" key="1">
    <citation type="submission" date="2020-10" db="EMBL/GenBank/DDBJ databases">
        <title>Chromosome-scale genome assembly of the Allis shad, Alosa alosa.</title>
        <authorList>
            <person name="Margot Z."/>
            <person name="Christophe K."/>
            <person name="Cabau C."/>
            <person name="Louis A."/>
            <person name="Berthelot C."/>
            <person name="Parey E."/>
            <person name="Roest Crollius H."/>
            <person name="Montfort J."/>
            <person name="Robinson-Rechavi M."/>
            <person name="Bucao C."/>
            <person name="Bouchez O."/>
            <person name="Gislard M."/>
            <person name="Lluch J."/>
            <person name="Milhes M."/>
            <person name="Lampietro C."/>
            <person name="Lopez Roques C."/>
            <person name="Donnadieu C."/>
            <person name="Braasch I."/>
            <person name="Desvignes T."/>
            <person name="Postlethwait J."/>
            <person name="Bobe J."/>
            <person name="Guiguen Y."/>
        </authorList>
    </citation>
    <scope>NUCLEOTIDE SEQUENCE</scope>
    <source>
        <strain evidence="6">M-15738</strain>
        <tissue evidence="6">Blood</tissue>
    </source>
</reference>
<feature type="domain" description="Scaffolding anchor of CK1" evidence="5">
    <location>
        <begin position="19"/>
        <end position="282"/>
    </location>
</feature>
<dbReference type="GO" id="GO:0007165">
    <property type="term" value="P:signal transduction"/>
    <property type="evidence" value="ECO:0007669"/>
    <property type="project" value="TreeGrafter"/>
</dbReference>
<dbReference type="SUPFAM" id="SSF56024">
    <property type="entry name" value="Phospholipase D/nuclease"/>
    <property type="match status" value="1"/>
</dbReference>
<evidence type="ECO:0000256" key="4">
    <source>
        <dbReference type="SAM" id="MobiDB-lite"/>
    </source>
</evidence>
<dbReference type="InterPro" id="IPR012461">
    <property type="entry name" value="SACK1"/>
</dbReference>
<comment type="caution">
    <text evidence="6">The sequence shown here is derived from an EMBL/GenBank/DDBJ whole genome shotgun (WGS) entry which is preliminary data.</text>
</comment>
<feature type="compositionally biased region" description="Basic and acidic residues" evidence="4">
    <location>
        <begin position="892"/>
        <end position="925"/>
    </location>
</feature>
<sequence length="940" mass="105989">MLESRLSQLSSLKDDFKMDDYVQPHYREAYRLAIDALVSGGQDAYRDVLKVEKVGAFLSEAELLFIAHSTERPAESYHSGEVDGSPDSKSSSGTYWPTHSDVATPNLELGWPNFVNDRIQTKVELLFHPPRQSSPTIKEVIRKHIQDAQEVVAIAMDVFTDVDIFREIVDASVRGVSVYVLLDHSQFKSFLTMAESQDIQITKLTNMRVRTVKGQDYLCRTGATFHGSMEQRFLLVDCRTVFFGSYSLMWSYEKINLSMVQVITGHLVASYDEEFRTLYARSIVPPELAPLDSLVNGKSLGGKVETCGPQSFERKHQLRHTLNTVYRQACERRGFGSHMAGIGEQPPNHEPFGHERKMHNPQAVDTSTMDAMSFLKRHSYAGERQEGTYTPSYMRHGASNWNVAANSKGYGGHVRHLPGGYNDPHHAPPMDQVHRGTNIRQSYHGGGKQLINMQQNMPSLEQVSKSFMRDWRVESYLNNSDAAVMENHEYLDQYDLPENRPSLHLHSRLRSSIVLKSVIPEQIENGYTDASSSSIRYRDQCVLAPSKYTQPIPSWNHNEPVDYRAMHSDFNLKRRSLQILDEPKHPGTGNTLERDYLHSCVTLGRVRGRMARQDLDAQQENELKRHGVADPKSNTYAGHREMTSPMFSSLRRVHEERSTARENVGSRVSRLSEDQRSVSHCDFNGSAQSKALSESTWTEAPSRTSSATLLALRDRKQERAKPSGIGSPQFLKKSSRKIKSLLNIADKKEGSPKSKFRLLPKAAGGSSDTIVSEDDQQVSIDDTAGSAMFTGGSGCWRSHSKLHDRDILNNMGKSSAPRFSTEGIDQSSDDNVQRPPSQQSSAPSVRSSATAREPRRWDQYGENRWRFESSNAPTGYKAPAGYSQRNETSDQANDRHRGLTATKKDHTDRTNYSDHNTHSSHDNKLGRLFQRVGNLIHKKT</sequence>
<gene>
    <name evidence="6" type="ORF">AALO_G00236700</name>
</gene>
<evidence type="ECO:0000313" key="6">
    <source>
        <dbReference type="EMBL" id="KAG5266830.1"/>
    </source>
</evidence>
<dbReference type="InterPro" id="IPR050944">
    <property type="entry name" value="FAM83"/>
</dbReference>
<feature type="compositionally biased region" description="Low complexity" evidence="4">
    <location>
        <begin position="833"/>
        <end position="851"/>
    </location>
</feature>
<dbReference type="EMBL" id="JADWDJ010000018">
    <property type="protein sequence ID" value="KAG5266830.1"/>
    <property type="molecule type" value="Genomic_DNA"/>
</dbReference>
<evidence type="ECO:0000259" key="5">
    <source>
        <dbReference type="Pfam" id="PF07894"/>
    </source>
</evidence>
<feature type="region of interest" description="Disordered" evidence="4">
    <location>
        <begin position="619"/>
        <end position="705"/>
    </location>
</feature>
<feature type="region of interest" description="Disordered" evidence="4">
    <location>
        <begin position="75"/>
        <end position="97"/>
    </location>
</feature>
<dbReference type="GO" id="GO:0016020">
    <property type="term" value="C:membrane"/>
    <property type="evidence" value="ECO:0007669"/>
    <property type="project" value="TreeGrafter"/>
</dbReference>
<dbReference type="Gene3D" id="3.30.870.10">
    <property type="entry name" value="Endonuclease Chain A"/>
    <property type="match status" value="1"/>
</dbReference>
<comment type="subcellular location">
    <subcellularLocation>
        <location evidence="1">Cytoplasm</location>
    </subcellularLocation>
</comment>
<feature type="region of interest" description="Disordered" evidence="4">
    <location>
        <begin position="808"/>
        <end position="926"/>
    </location>
</feature>
<protein>
    <recommendedName>
        <fullName evidence="5">Scaffolding anchor of CK1 domain-containing protein</fullName>
    </recommendedName>
</protein>
<feature type="compositionally biased region" description="Basic and acidic residues" evidence="4">
    <location>
        <begin position="852"/>
        <end position="867"/>
    </location>
</feature>
<evidence type="ECO:0000313" key="7">
    <source>
        <dbReference type="Proteomes" id="UP000823561"/>
    </source>
</evidence>
<comment type="similarity">
    <text evidence="2">Belongs to the FAM83 family.</text>
</comment>
<proteinExistence type="inferred from homology"/>
<keyword evidence="7" id="KW-1185">Reference proteome</keyword>
<organism evidence="6 7">
    <name type="scientific">Alosa alosa</name>
    <name type="common">allis shad</name>
    <dbReference type="NCBI Taxonomy" id="278164"/>
    <lineage>
        <taxon>Eukaryota</taxon>
        <taxon>Metazoa</taxon>
        <taxon>Chordata</taxon>
        <taxon>Craniata</taxon>
        <taxon>Vertebrata</taxon>
        <taxon>Euteleostomi</taxon>
        <taxon>Actinopterygii</taxon>
        <taxon>Neopterygii</taxon>
        <taxon>Teleostei</taxon>
        <taxon>Clupei</taxon>
        <taxon>Clupeiformes</taxon>
        <taxon>Clupeoidei</taxon>
        <taxon>Clupeidae</taxon>
        <taxon>Alosa</taxon>
    </lineage>
</organism>
<evidence type="ECO:0000256" key="3">
    <source>
        <dbReference type="ARBA" id="ARBA00022490"/>
    </source>
</evidence>
<dbReference type="Pfam" id="PF07894">
    <property type="entry name" value="SACK1"/>
    <property type="match status" value="1"/>
</dbReference>
<dbReference type="Proteomes" id="UP000823561">
    <property type="component" value="Chromosome 18"/>
</dbReference>
<evidence type="ECO:0000256" key="2">
    <source>
        <dbReference type="ARBA" id="ARBA00006937"/>
    </source>
</evidence>